<comment type="caution">
    <text evidence="1">The sequence shown here is derived from an EMBL/GenBank/DDBJ whole genome shotgun (WGS) entry which is preliminary data.</text>
</comment>
<protein>
    <submittedName>
        <fullName evidence="1">Uncharacterized protein</fullName>
    </submittedName>
</protein>
<dbReference type="AlphaFoldDB" id="A0A1Q8YAL4"/>
<dbReference type="EMBL" id="MSYM01000018">
    <property type="protein sequence ID" value="OLP04860.1"/>
    <property type="molecule type" value="Genomic_DNA"/>
</dbReference>
<dbReference type="RefSeq" id="WP_075587794.1">
    <property type="nucleotide sequence ID" value="NZ_MSYM01000018.1"/>
</dbReference>
<organism evidence="1 2">
    <name type="scientific">Rhodoferax antarcticus ANT.BR</name>
    <dbReference type="NCBI Taxonomy" id="1111071"/>
    <lineage>
        <taxon>Bacteria</taxon>
        <taxon>Pseudomonadati</taxon>
        <taxon>Pseudomonadota</taxon>
        <taxon>Betaproteobacteria</taxon>
        <taxon>Burkholderiales</taxon>
        <taxon>Comamonadaceae</taxon>
        <taxon>Rhodoferax</taxon>
    </lineage>
</organism>
<sequence>MNKVRQRTDRALAQLYLQRSSPGGRMSYMHHFSADTLPGRAQAPASSDALWQVSQPIEPDSVSPQISQQFMGLLKAYRPSGGLLRAQDAAARCKPRGGTDVPTLAGWMVHRQVISFEWLSRIWLPVFQFKRADMSRLSGLDEVLSELVQVYDNWQIARWFSLPSPLLAGARPADRLAAAAADVLKAARAERLGPTIPPFVYC</sequence>
<dbReference type="Proteomes" id="UP000185911">
    <property type="component" value="Unassembled WGS sequence"/>
</dbReference>
<keyword evidence="2" id="KW-1185">Reference proteome</keyword>
<evidence type="ECO:0000313" key="1">
    <source>
        <dbReference type="EMBL" id="OLP04860.1"/>
    </source>
</evidence>
<name>A0A1Q8YAL4_9BURK</name>
<proteinExistence type="predicted"/>
<accession>A0A1Q8YAL4</accession>
<reference evidence="1 2" key="1">
    <citation type="submission" date="2017-01" db="EMBL/GenBank/DDBJ databases">
        <title>Genome sequence of Rhodoferax antarcticus ANT.BR, a psychrophilic purple nonsulfur bacterium from an Antarctic microbial mat.</title>
        <authorList>
            <person name="Baker J."/>
            <person name="Riester C."/>
            <person name="Skinner B."/>
            <person name="Newell A."/>
            <person name="Swingley W."/>
            <person name="Madigan M."/>
            <person name="Jung D."/>
            <person name="Asao M."/>
            <person name="Chen M."/>
            <person name="Loughlin P."/>
            <person name="Pan H."/>
            <person name="Lin S."/>
            <person name="Li N."/>
            <person name="Shaw J."/>
            <person name="Prado M."/>
            <person name="Sherman C."/>
            <person name="Li X."/>
            <person name="Tang J."/>
            <person name="Blankenship R."/>
            <person name="Zhao T."/>
            <person name="Touchman J."/>
            <person name="Sattley M."/>
        </authorList>
    </citation>
    <scope>NUCLEOTIDE SEQUENCE [LARGE SCALE GENOMIC DNA]</scope>
    <source>
        <strain evidence="1 2">ANT.BR</strain>
    </source>
</reference>
<evidence type="ECO:0000313" key="2">
    <source>
        <dbReference type="Proteomes" id="UP000185911"/>
    </source>
</evidence>
<gene>
    <name evidence="1" type="ORF">BLL52_3676</name>
</gene>